<keyword evidence="3" id="KW-1185">Reference proteome</keyword>
<protein>
    <submittedName>
        <fullName evidence="2">Uncharacterized protein</fullName>
    </submittedName>
</protein>
<proteinExistence type="predicted"/>
<evidence type="ECO:0000313" key="3">
    <source>
        <dbReference type="Proteomes" id="UP000198510"/>
    </source>
</evidence>
<organism evidence="2 3">
    <name type="scientific">Catalinimonas alkaloidigena</name>
    <dbReference type="NCBI Taxonomy" id="1075417"/>
    <lineage>
        <taxon>Bacteria</taxon>
        <taxon>Pseudomonadati</taxon>
        <taxon>Bacteroidota</taxon>
        <taxon>Cytophagia</taxon>
        <taxon>Cytophagales</taxon>
        <taxon>Catalimonadaceae</taxon>
        <taxon>Catalinimonas</taxon>
    </lineage>
</organism>
<gene>
    <name evidence="2" type="ORF">SAMN05421823_111166</name>
</gene>
<feature type="transmembrane region" description="Helical" evidence="1">
    <location>
        <begin position="26"/>
        <end position="45"/>
    </location>
</feature>
<keyword evidence="1" id="KW-0812">Transmembrane</keyword>
<keyword evidence="1" id="KW-1133">Transmembrane helix</keyword>
<accession>A0A1G9RIP8</accession>
<evidence type="ECO:0000313" key="2">
    <source>
        <dbReference type="EMBL" id="SDM22930.1"/>
    </source>
</evidence>
<reference evidence="2 3" key="1">
    <citation type="submission" date="2016-10" db="EMBL/GenBank/DDBJ databases">
        <authorList>
            <person name="de Groot N.N."/>
        </authorList>
    </citation>
    <scope>NUCLEOTIDE SEQUENCE [LARGE SCALE GENOMIC DNA]</scope>
    <source>
        <strain evidence="2 3">DSM 25186</strain>
    </source>
</reference>
<dbReference type="AlphaFoldDB" id="A0A1G9RIP8"/>
<dbReference type="EMBL" id="FNFO01000011">
    <property type="protein sequence ID" value="SDM22930.1"/>
    <property type="molecule type" value="Genomic_DNA"/>
</dbReference>
<sequence>MKTLVLVLVLTLGTLSHFTLPLWVPIALYVLASYVFIALCYLNAVCVECGGKRCQCLPKDYISSDDVNPY</sequence>
<keyword evidence="1" id="KW-0472">Membrane</keyword>
<name>A0A1G9RIP8_9BACT</name>
<dbReference type="Proteomes" id="UP000198510">
    <property type="component" value="Unassembled WGS sequence"/>
</dbReference>
<evidence type="ECO:0000256" key="1">
    <source>
        <dbReference type="SAM" id="Phobius"/>
    </source>
</evidence>